<protein>
    <submittedName>
        <fullName evidence="1">Uncharacterized protein</fullName>
    </submittedName>
</protein>
<reference evidence="1 2" key="1">
    <citation type="submission" date="2020-02" db="EMBL/GenBank/DDBJ databases">
        <title>Tigecycline-resistant Acinetobacter species from pigs and migratory birds.</title>
        <authorList>
            <person name="Chen C."/>
            <person name="Sun J."/>
            <person name="Liao X.-P."/>
            <person name="Liu Y.-H."/>
        </authorList>
    </citation>
    <scope>NUCLEOTIDE SEQUENCE [LARGE SCALE GENOMIC DNA]</scope>
    <source>
        <strain evidence="1 2">YH12207_T</strain>
    </source>
</reference>
<proteinExistence type="predicted"/>
<dbReference type="AlphaFoldDB" id="A0A7S6VVJ7"/>
<keyword evidence="2" id="KW-1185">Reference proteome</keyword>
<dbReference type="EMBL" id="CP048659">
    <property type="protein sequence ID" value="QOW45723.1"/>
    <property type="molecule type" value="Genomic_DNA"/>
</dbReference>
<dbReference type="RefSeq" id="WP_180045351.1">
    <property type="nucleotide sequence ID" value="NZ_CP048659.1"/>
</dbReference>
<evidence type="ECO:0000313" key="2">
    <source>
        <dbReference type="Proteomes" id="UP000593966"/>
    </source>
</evidence>
<name>A0A7S6VVJ7_9GAMM</name>
<evidence type="ECO:0000313" key="1">
    <source>
        <dbReference type="EMBL" id="QOW45723.1"/>
    </source>
</evidence>
<gene>
    <name evidence="1" type="ORF">G0028_07360</name>
</gene>
<accession>A0A7S6VVJ7</accession>
<dbReference type="Proteomes" id="UP000593966">
    <property type="component" value="Chromosome"/>
</dbReference>
<organism evidence="1 2">
    <name type="scientific">Acinetobacter piscicola</name>
    <dbReference type="NCBI Taxonomy" id="2006115"/>
    <lineage>
        <taxon>Bacteria</taxon>
        <taxon>Pseudomonadati</taxon>
        <taxon>Pseudomonadota</taxon>
        <taxon>Gammaproteobacteria</taxon>
        <taxon>Moraxellales</taxon>
        <taxon>Moraxellaceae</taxon>
        <taxon>Acinetobacter</taxon>
    </lineage>
</organism>
<sequence>MTDQNLSMNDTPQYVIDNLQQLSEEAIQEEEHAQNGNNEWGSGIDAVEWVRAFLNALKNF</sequence>